<feature type="region of interest" description="Disordered" evidence="1">
    <location>
        <begin position="808"/>
        <end position="889"/>
    </location>
</feature>
<accession>A0A9P3G1M4</accession>
<feature type="region of interest" description="Disordered" evidence="1">
    <location>
        <begin position="1"/>
        <end position="32"/>
    </location>
</feature>
<keyword evidence="3" id="KW-1185">Reference proteome</keyword>
<feature type="compositionally biased region" description="Basic and acidic residues" evidence="1">
    <location>
        <begin position="643"/>
        <end position="652"/>
    </location>
</feature>
<dbReference type="OrthoDB" id="3358646at2759"/>
<feature type="region of interest" description="Disordered" evidence="1">
    <location>
        <begin position="284"/>
        <end position="371"/>
    </location>
</feature>
<feature type="compositionally biased region" description="Basic and acidic residues" evidence="1">
    <location>
        <begin position="880"/>
        <end position="889"/>
    </location>
</feature>
<feature type="region of interest" description="Disordered" evidence="1">
    <location>
        <begin position="454"/>
        <end position="574"/>
    </location>
</feature>
<dbReference type="Proteomes" id="UP000703269">
    <property type="component" value="Unassembled WGS sequence"/>
</dbReference>
<feature type="compositionally biased region" description="Polar residues" evidence="1">
    <location>
        <begin position="667"/>
        <end position="681"/>
    </location>
</feature>
<feature type="compositionally biased region" description="Basic and acidic residues" evidence="1">
    <location>
        <begin position="852"/>
        <end position="870"/>
    </location>
</feature>
<feature type="compositionally biased region" description="Low complexity" evidence="1">
    <location>
        <begin position="489"/>
        <end position="502"/>
    </location>
</feature>
<feature type="compositionally biased region" description="Basic and acidic residues" evidence="1">
    <location>
        <begin position="471"/>
        <end position="485"/>
    </location>
</feature>
<dbReference type="PANTHER" id="PTHR38696">
    <property type="entry name" value="MEDIATOR OF RNA POLYMERASE II TRANSCRIPTION SUBUNIT 13"/>
    <property type="match status" value="1"/>
</dbReference>
<dbReference type="AlphaFoldDB" id="A0A9P3G1M4"/>
<feature type="compositionally biased region" description="Polar residues" evidence="1">
    <location>
        <begin position="290"/>
        <end position="300"/>
    </location>
</feature>
<sequence>MSQPPPPLLKHPVAPSPSPNIAQGPNGAATSSGAQFIPRREFIRDHRIASSFSLLALSGSGFVRLYSFSTTAVSALRRLFDHRGLVSSVREHGPKHFFEFSLEGKPWSNAKSITSEKLIIDILAIVLHCGYIFLSTIDYGREPDDKLALVFSKPQVVAPGPFPFSNGSTISLHPPVVKTPFAISFSSATLLRVVGPPLHSTPAVLQAVRGAWPRGVVSEKKVGDATYEFKLKGYKWFQEDTFATDSLHHIIGLLGALDAHGFTLLTSLSLTGRSRVKDLWIFTGDHHPESQPSSPTVSNTELRRETTPQQYNAPAVPSPLSLGTEKRTTPPRNAPGLGTGEVGLGHRRYSSDPVTPTQLKPAKGLTTLHKPSPKVPIPVAFVPEYASSSIPHPTGLAPSPPPSGKMVRSLSKPSSIGSVDMTGVGSGLSRSLDSQRTPDVFYAVDGRQHEYNSFFLPPHSVQGPPVSFLKEGGRRMSADSKDSRHSVRPPRLSRSSTLPSPTAQEPSSSSIAPKIQVHAPSPMKASSSGHAVINGEPSSGSRRDENDPANRRPANVNPTPTPTPPLLTPGTFEVRDSAYSSATRWTREYPWVGREHDQVFSPEQSHARRDDPDRHHLLHIGAGKNDMEHRSTGQAQQPSAGQRTREPRRDDVAQATLPPSIREHHGSQTNAHTQPTPSMNKTPFGHSLGRNEAARAGIANGQGRPYTKSPFEGTASPENAIHAPKPQAVRRDTAMSGWVMVNVEAQQERRKSPGHTPSPARPGVRQRRSNSDSRILRSGTASPVGQAPATATMSAAAKTIAMIDAVDARDREKEKTPAGGLTRMFHRTKGSESEKSSLAKRRTSEGGVSKVRSLEHEERDERQGVRDKLKMRGHAPHVVKSTERRIVLD</sequence>
<feature type="compositionally biased region" description="Basic and acidic residues" evidence="1">
    <location>
        <begin position="541"/>
        <end position="550"/>
    </location>
</feature>
<reference evidence="2 3" key="1">
    <citation type="submission" date="2021-08" db="EMBL/GenBank/DDBJ databases">
        <title>Draft Genome Sequence of Phanerochaete sordida strain YK-624.</title>
        <authorList>
            <person name="Mori T."/>
            <person name="Dohra H."/>
            <person name="Suzuki T."/>
            <person name="Kawagishi H."/>
            <person name="Hirai H."/>
        </authorList>
    </citation>
    <scope>NUCLEOTIDE SEQUENCE [LARGE SCALE GENOMIC DNA]</scope>
    <source>
        <strain evidence="2 3">YK-624</strain>
    </source>
</reference>
<feature type="region of interest" description="Disordered" evidence="1">
    <location>
        <begin position="599"/>
        <end position="688"/>
    </location>
</feature>
<proteinExistence type="predicted"/>
<dbReference type="PANTHER" id="PTHR38696:SF1">
    <property type="entry name" value="MEDIATOR OF RNA POLYMERASE II TRANSCRIPTION SUBUNIT 13"/>
    <property type="match status" value="1"/>
</dbReference>
<feature type="region of interest" description="Disordered" evidence="1">
    <location>
        <begin position="394"/>
        <end position="433"/>
    </location>
</feature>
<name>A0A9P3G1M4_9APHY</name>
<feature type="compositionally biased region" description="Polar residues" evidence="1">
    <location>
        <begin position="19"/>
        <end position="32"/>
    </location>
</feature>
<evidence type="ECO:0000313" key="3">
    <source>
        <dbReference type="Proteomes" id="UP000703269"/>
    </source>
</evidence>
<organism evidence="2 3">
    <name type="scientific">Phanerochaete sordida</name>
    <dbReference type="NCBI Taxonomy" id="48140"/>
    <lineage>
        <taxon>Eukaryota</taxon>
        <taxon>Fungi</taxon>
        <taxon>Dikarya</taxon>
        <taxon>Basidiomycota</taxon>
        <taxon>Agaricomycotina</taxon>
        <taxon>Agaricomycetes</taxon>
        <taxon>Polyporales</taxon>
        <taxon>Phanerochaetaceae</taxon>
        <taxon>Phanerochaete</taxon>
    </lineage>
</organism>
<evidence type="ECO:0000256" key="1">
    <source>
        <dbReference type="SAM" id="MobiDB-lite"/>
    </source>
</evidence>
<dbReference type="EMBL" id="BPQB01000003">
    <property type="protein sequence ID" value="GJE86040.1"/>
    <property type="molecule type" value="Genomic_DNA"/>
</dbReference>
<feature type="region of interest" description="Disordered" evidence="1">
    <location>
        <begin position="745"/>
        <end position="790"/>
    </location>
</feature>
<evidence type="ECO:0000313" key="2">
    <source>
        <dbReference type="EMBL" id="GJE86040.1"/>
    </source>
</evidence>
<protein>
    <submittedName>
        <fullName evidence="2">Uncharacterized protein</fullName>
    </submittedName>
</protein>
<gene>
    <name evidence="2" type="ORF">PsYK624_021200</name>
</gene>
<feature type="compositionally biased region" description="Pro residues" evidence="1">
    <location>
        <begin position="1"/>
        <end position="18"/>
    </location>
</feature>
<feature type="compositionally biased region" description="Polar residues" evidence="1">
    <location>
        <begin position="632"/>
        <end position="642"/>
    </location>
</feature>
<feature type="compositionally biased region" description="Basic and acidic residues" evidence="1">
    <location>
        <begin position="605"/>
        <end position="615"/>
    </location>
</feature>
<comment type="caution">
    <text evidence="2">The sequence shown here is derived from an EMBL/GenBank/DDBJ whole genome shotgun (WGS) entry which is preliminary data.</text>
</comment>
<feature type="region of interest" description="Disordered" evidence="1">
    <location>
        <begin position="700"/>
        <end position="727"/>
    </location>
</feature>